<dbReference type="InterPro" id="IPR019151">
    <property type="entry name" value="Proteasome_assmbl_chaperone_2"/>
</dbReference>
<dbReference type="InterPro" id="IPR008492">
    <property type="entry name" value="Rv2714-like"/>
</dbReference>
<dbReference type="AlphaFoldDB" id="A0A4R5TTL0"/>
<dbReference type="Pfam" id="PF09754">
    <property type="entry name" value="PAC2"/>
    <property type="match status" value="1"/>
</dbReference>
<dbReference type="OrthoDB" id="3733464at2"/>
<evidence type="ECO:0000256" key="1">
    <source>
        <dbReference type="SAM" id="MobiDB-lite"/>
    </source>
</evidence>
<dbReference type="InterPro" id="IPR038389">
    <property type="entry name" value="PSMG2_sf"/>
</dbReference>
<comment type="caution">
    <text evidence="2">The sequence shown here is derived from an EMBL/GenBank/DDBJ whole genome shotgun (WGS) entry which is preliminary data.</text>
</comment>
<dbReference type="PIRSF" id="PIRSF028754">
    <property type="entry name" value="UCP028754"/>
    <property type="match status" value="1"/>
</dbReference>
<dbReference type="EMBL" id="SMTK01000005">
    <property type="protein sequence ID" value="TDK24260.1"/>
    <property type="molecule type" value="Genomic_DNA"/>
</dbReference>
<protein>
    <submittedName>
        <fullName evidence="2">PAC2 family protein</fullName>
    </submittedName>
</protein>
<feature type="region of interest" description="Disordered" evidence="1">
    <location>
        <begin position="302"/>
        <end position="334"/>
    </location>
</feature>
<sequence length="334" mass="36797">MQEEMMLDPRTLFSLSTTVDPERLHGLPLLAGLSGFLDAGQVISQVSEELLETLDSELVAVFDTDQLIDYRSRRPRILFEEDHFTDYQAPRLELHLLHDGLGEPFLLLAGLEPDLQWERFVSAVRLLIEDFDVSLVAWIHSAPMAVPHTRPIGVTAHGNRPDLTAGMNAWRPTVQVDASVGSLMEMRLMEAGVDVVGLVVHVPHYLAEAEYPPAAVAALEHLGATAELMLPTDRLRETGRVVERQIARQVSGSAEVQSVVSSLEENYDERTASVERRSLLVKENSELASADELGAEVEAYLASPQAEEESSLLLGGTLDRDEDQGDASDPFGKR</sequence>
<dbReference type="Proteomes" id="UP000295411">
    <property type="component" value="Unassembled WGS sequence"/>
</dbReference>
<accession>A0A4R5TTL0</accession>
<reference evidence="2 3" key="1">
    <citation type="submission" date="2019-03" db="EMBL/GenBank/DDBJ databases">
        <title>Arthrobacter sp. nov., an bacterium isolated from biocrust in Mu Us Desert.</title>
        <authorList>
            <person name="Lixiong L."/>
        </authorList>
    </citation>
    <scope>NUCLEOTIDE SEQUENCE [LARGE SCALE GENOMIC DNA]</scope>
    <source>
        <strain evidence="2 3">SLN-3</strain>
    </source>
</reference>
<dbReference type="Gene3D" id="3.40.50.10900">
    <property type="entry name" value="PAC-like subunit"/>
    <property type="match status" value="1"/>
</dbReference>
<evidence type="ECO:0000313" key="2">
    <source>
        <dbReference type="EMBL" id="TDK24260.1"/>
    </source>
</evidence>
<gene>
    <name evidence="2" type="ORF">E2F48_15415</name>
</gene>
<evidence type="ECO:0000313" key="3">
    <source>
        <dbReference type="Proteomes" id="UP000295411"/>
    </source>
</evidence>
<dbReference type="Gene3D" id="1.10.287.100">
    <property type="match status" value="1"/>
</dbReference>
<keyword evidence="3" id="KW-1185">Reference proteome</keyword>
<organism evidence="2 3">
    <name type="scientific">Arthrobacter crusticola</name>
    <dbReference type="NCBI Taxonomy" id="2547960"/>
    <lineage>
        <taxon>Bacteria</taxon>
        <taxon>Bacillati</taxon>
        <taxon>Actinomycetota</taxon>
        <taxon>Actinomycetes</taxon>
        <taxon>Micrococcales</taxon>
        <taxon>Micrococcaceae</taxon>
        <taxon>Arthrobacter</taxon>
    </lineage>
</organism>
<dbReference type="SUPFAM" id="SSF159659">
    <property type="entry name" value="Cgl1923-like"/>
    <property type="match status" value="1"/>
</dbReference>
<proteinExistence type="predicted"/>
<name>A0A4R5TTL0_9MICC</name>